<dbReference type="InterPro" id="IPR001547">
    <property type="entry name" value="Glyco_hydro_5"/>
</dbReference>
<dbReference type="EMBL" id="CM001403">
    <property type="protein sequence ID" value="EHQ25977.1"/>
    <property type="molecule type" value="Genomic_DNA"/>
</dbReference>
<dbReference type="STRING" id="714943.Mucpa_1824"/>
<dbReference type="AlphaFoldDB" id="H1YA96"/>
<dbReference type="InterPro" id="IPR024361">
    <property type="entry name" value="BACON"/>
</dbReference>
<dbReference type="InterPro" id="IPR017853">
    <property type="entry name" value="GH"/>
</dbReference>
<dbReference type="CDD" id="cd14948">
    <property type="entry name" value="BACON"/>
    <property type="match status" value="1"/>
</dbReference>
<proteinExistence type="inferred from homology"/>
<dbReference type="PANTHER" id="PTHR31297">
    <property type="entry name" value="GLUCAN ENDO-1,6-BETA-GLUCOSIDASE B"/>
    <property type="match status" value="1"/>
</dbReference>
<dbReference type="HOGENOM" id="CLU_018668_3_0_10"/>
<dbReference type="PROSITE" id="PS51257">
    <property type="entry name" value="PROKAR_LIPOPROTEIN"/>
    <property type="match status" value="1"/>
</dbReference>
<evidence type="ECO:0000256" key="1">
    <source>
        <dbReference type="ARBA" id="ARBA00005641"/>
    </source>
</evidence>
<evidence type="ECO:0000256" key="5">
    <source>
        <dbReference type="ARBA" id="ARBA00023295"/>
    </source>
</evidence>
<keyword evidence="11" id="KW-1185">Reference proteome</keyword>
<dbReference type="OrthoDB" id="9800955at2"/>
<evidence type="ECO:0000256" key="7">
    <source>
        <dbReference type="RuleBase" id="RU361153"/>
    </source>
</evidence>
<organism evidence="10 11">
    <name type="scientific">Mucilaginibacter paludis DSM 18603</name>
    <dbReference type="NCBI Taxonomy" id="714943"/>
    <lineage>
        <taxon>Bacteria</taxon>
        <taxon>Pseudomonadati</taxon>
        <taxon>Bacteroidota</taxon>
        <taxon>Sphingobacteriia</taxon>
        <taxon>Sphingobacteriales</taxon>
        <taxon>Sphingobacteriaceae</taxon>
        <taxon>Mucilaginibacter</taxon>
    </lineage>
</organism>
<dbReference type="SUPFAM" id="SSF51445">
    <property type="entry name" value="(Trans)glycosidases"/>
    <property type="match status" value="1"/>
</dbReference>
<dbReference type="GO" id="GO:0005576">
    <property type="term" value="C:extracellular region"/>
    <property type="evidence" value="ECO:0007669"/>
    <property type="project" value="TreeGrafter"/>
</dbReference>
<dbReference type="Gene3D" id="2.60.40.10">
    <property type="entry name" value="Immunoglobulins"/>
    <property type="match status" value="1"/>
</dbReference>
<sequence length="502" mass="54809">MKIKKIKIETAYKVLGMVVIVLIAVSCKKTGTTDSQLTLSNMTKAIPEVGGTVALAFTSDAAWSVDTTGIGWLHLSQISGGGGAATINLTAPTNKSGMSRSLRLVVNAANGQSRRITVSQDASIFPSYNTLAIAPDATGMGSTAMQLAASVTMGWNIFNTMEAPGGETGWGNPVITQQLIDLVKQSGMNAIRIPIQYDWSHIINRATAQIDPVWLARVKQVVQYCANDNMYVIINIHYDGGWLDCTATGAKQDSINAKQKAYWEQIATTMRGFDEHLMFASSNEPNASDVSTSVTLMRYHQTFINAVRSTGGKNTYRTLIIQSPSTSVDLANQYLNPANVYKTVPVPTDPTPNKMMIEFHYYSPANFCILSGDASWGKEWYFWGKDFHTKNPLFLDRNATAPTEEHYVDSILNSVRLNFASKGIPLVMGEFDAEYHAGKLKGYPQDSILSVNSGRHFYSYLAKKAKANGVLPFLWASGIFNRSTNTIGDRAALDSLKKGAGF</sequence>
<evidence type="ECO:0000259" key="9">
    <source>
        <dbReference type="Pfam" id="PF13004"/>
    </source>
</evidence>
<dbReference type="InterPro" id="IPR050386">
    <property type="entry name" value="Glycosyl_hydrolase_5"/>
</dbReference>
<dbReference type="Pfam" id="PF13004">
    <property type="entry name" value="BACON"/>
    <property type="match status" value="1"/>
</dbReference>
<dbReference type="Pfam" id="PF00150">
    <property type="entry name" value="Cellulase"/>
    <property type="match status" value="1"/>
</dbReference>
<dbReference type="eggNOG" id="COG2730">
    <property type="taxonomic scope" value="Bacteria"/>
</dbReference>
<feature type="domain" description="BACON" evidence="9">
    <location>
        <begin position="63"/>
        <end position="121"/>
    </location>
</feature>
<dbReference type="RefSeq" id="WP_008505887.1">
    <property type="nucleotide sequence ID" value="NZ_CM001403.1"/>
</dbReference>
<dbReference type="Proteomes" id="UP000002774">
    <property type="component" value="Chromosome"/>
</dbReference>
<evidence type="ECO:0000313" key="11">
    <source>
        <dbReference type="Proteomes" id="UP000002774"/>
    </source>
</evidence>
<dbReference type="GO" id="GO:0008422">
    <property type="term" value="F:beta-glucosidase activity"/>
    <property type="evidence" value="ECO:0007669"/>
    <property type="project" value="TreeGrafter"/>
</dbReference>
<keyword evidence="4" id="KW-0119">Carbohydrate metabolism</keyword>
<gene>
    <name evidence="10" type="ORF">Mucpa_1824</name>
</gene>
<evidence type="ECO:0000256" key="2">
    <source>
        <dbReference type="ARBA" id="ARBA00022801"/>
    </source>
</evidence>
<comment type="similarity">
    <text evidence="1 7">Belongs to the glycosyl hydrolase 5 (cellulase A) family.</text>
</comment>
<evidence type="ECO:0000256" key="3">
    <source>
        <dbReference type="ARBA" id="ARBA00023001"/>
    </source>
</evidence>
<evidence type="ECO:0000259" key="8">
    <source>
        <dbReference type="Pfam" id="PF00150"/>
    </source>
</evidence>
<dbReference type="Gene3D" id="3.20.20.80">
    <property type="entry name" value="Glycosidases"/>
    <property type="match status" value="1"/>
</dbReference>
<dbReference type="GO" id="GO:0009986">
    <property type="term" value="C:cell surface"/>
    <property type="evidence" value="ECO:0007669"/>
    <property type="project" value="TreeGrafter"/>
</dbReference>
<feature type="domain" description="Glycoside hydrolase family 5" evidence="8">
    <location>
        <begin position="162"/>
        <end position="477"/>
    </location>
</feature>
<accession>H1YA96</accession>
<keyword evidence="6" id="KW-0624">Polysaccharide degradation</keyword>
<evidence type="ECO:0000256" key="6">
    <source>
        <dbReference type="ARBA" id="ARBA00023326"/>
    </source>
</evidence>
<keyword evidence="3" id="KW-0136">Cellulose degradation</keyword>
<reference evidence="10" key="1">
    <citation type="submission" date="2011-09" db="EMBL/GenBank/DDBJ databases">
        <title>The permanent draft genome of Mucilaginibacter paludis DSM 18603.</title>
        <authorList>
            <consortium name="US DOE Joint Genome Institute (JGI-PGF)"/>
            <person name="Lucas S."/>
            <person name="Han J."/>
            <person name="Lapidus A."/>
            <person name="Bruce D."/>
            <person name="Goodwin L."/>
            <person name="Pitluck S."/>
            <person name="Peters L."/>
            <person name="Kyrpides N."/>
            <person name="Mavromatis K."/>
            <person name="Ivanova N."/>
            <person name="Mikhailova N."/>
            <person name="Held B."/>
            <person name="Detter J.C."/>
            <person name="Tapia R."/>
            <person name="Han C."/>
            <person name="Land M."/>
            <person name="Hauser L."/>
            <person name="Markowitz V."/>
            <person name="Cheng J.-F."/>
            <person name="Hugenholtz P."/>
            <person name="Woyke T."/>
            <person name="Wu D."/>
            <person name="Tindall B."/>
            <person name="Brambilla E."/>
            <person name="Klenk H.-P."/>
            <person name="Eisen J.A."/>
        </authorList>
    </citation>
    <scope>NUCLEOTIDE SEQUENCE [LARGE SCALE GENOMIC DNA]</scope>
    <source>
        <strain evidence="10">DSM 18603</strain>
    </source>
</reference>
<dbReference type="GO" id="GO:0030245">
    <property type="term" value="P:cellulose catabolic process"/>
    <property type="evidence" value="ECO:0007669"/>
    <property type="project" value="UniProtKB-KW"/>
</dbReference>
<keyword evidence="2 7" id="KW-0378">Hydrolase</keyword>
<protein>
    <submittedName>
        <fullName evidence="10">Glycoside hydrolase family 5</fullName>
    </submittedName>
</protein>
<dbReference type="InterPro" id="IPR013783">
    <property type="entry name" value="Ig-like_fold"/>
</dbReference>
<keyword evidence="5 7" id="KW-0326">Glycosidase</keyword>
<evidence type="ECO:0000256" key="4">
    <source>
        <dbReference type="ARBA" id="ARBA00023277"/>
    </source>
</evidence>
<name>H1YA96_9SPHI</name>
<evidence type="ECO:0000313" key="10">
    <source>
        <dbReference type="EMBL" id="EHQ25977.1"/>
    </source>
</evidence>
<dbReference type="PANTHER" id="PTHR31297:SF41">
    <property type="entry name" value="ENDOGLUCANASE, PUTATIVE (AFU_ORTHOLOGUE AFUA_5G01830)-RELATED"/>
    <property type="match status" value="1"/>
</dbReference>